<evidence type="ECO:0000313" key="1">
    <source>
        <dbReference type="EMBL" id="CAH0720854.1"/>
    </source>
</evidence>
<dbReference type="EMBL" id="OV170222">
    <property type="protein sequence ID" value="CAH0720854.1"/>
    <property type="molecule type" value="Genomic_DNA"/>
</dbReference>
<dbReference type="AlphaFoldDB" id="A0A8J9Y820"/>
<reference evidence="1" key="1">
    <citation type="submission" date="2021-12" db="EMBL/GenBank/DDBJ databases">
        <authorList>
            <person name="Martin H S."/>
        </authorList>
    </citation>
    <scope>NUCLEOTIDE SEQUENCE</scope>
</reference>
<keyword evidence="2" id="KW-1185">Reference proteome</keyword>
<name>A0A8J9Y820_9NEOP</name>
<dbReference type="OrthoDB" id="7479920at2759"/>
<feature type="non-terminal residue" evidence="1">
    <location>
        <position position="114"/>
    </location>
</feature>
<protein>
    <submittedName>
        <fullName evidence="1">Uncharacterized protein</fullName>
    </submittedName>
</protein>
<dbReference type="Proteomes" id="UP000838878">
    <property type="component" value="Chromosome 2"/>
</dbReference>
<proteinExistence type="predicted"/>
<accession>A0A8J9Y820</accession>
<evidence type="ECO:0000313" key="2">
    <source>
        <dbReference type="Proteomes" id="UP000838878"/>
    </source>
</evidence>
<organism evidence="1 2">
    <name type="scientific">Brenthis ino</name>
    <name type="common">lesser marbled fritillary</name>
    <dbReference type="NCBI Taxonomy" id="405034"/>
    <lineage>
        <taxon>Eukaryota</taxon>
        <taxon>Metazoa</taxon>
        <taxon>Ecdysozoa</taxon>
        <taxon>Arthropoda</taxon>
        <taxon>Hexapoda</taxon>
        <taxon>Insecta</taxon>
        <taxon>Pterygota</taxon>
        <taxon>Neoptera</taxon>
        <taxon>Endopterygota</taxon>
        <taxon>Lepidoptera</taxon>
        <taxon>Glossata</taxon>
        <taxon>Ditrysia</taxon>
        <taxon>Papilionoidea</taxon>
        <taxon>Nymphalidae</taxon>
        <taxon>Heliconiinae</taxon>
        <taxon>Argynnini</taxon>
        <taxon>Brenthis</taxon>
    </lineage>
</organism>
<gene>
    <name evidence="1" type="ORF">BINO364_LOCUS7029</name>
</gene>
<sequence length="114" mass="12011">MSESCAGAGGAAERILRGRTSRSQLAARHIPCDRCLHTFATALMQYSTLLRPCNAVIRYYRGVSISAAAAEGGGVWPVRDAGTGRGCCECPPLSAGLTRPFRSALQPAIYRGAP</sequence>